<dbReference type="Pfam" id="PF12698">
    <property type="entry name" value="ABC2_membrane_3"/>
    <property type="match status" value="1"/>
</dbReference>
<feature type="transmembrane region" description="Helical" evidence="6">
    <location>
        <begin position="37"/>
        <end position="58"/>
    </location>
</feature>
<protein>
    <submittedName>
        <fullName evidence="8">ABC-2 type transporter</fullName>
    </submittedName>
</protein>
<dbReference type="PANTHER" id="PTHR30294:SF47">
    <property type="entry name" value="INNER MEMBRANE TRANSPORT PERMEASE YHHJ"/>
    <property type="match status" value="1"/>
</dbReference>
<feature type="transmembrane region" description="Helical" evidence="6">
    <location>
        <begin position="261"/>
        <end position="281"/>
    </location>
</feature>
<evidence type="ECO:0000256" key="2">
    <source>
        <dbReference type="ARBA" id="ARBA00022475"/>
    </source>
</evidence>
<accession>A9C388</accession>
<sequence length="417" mass="44350">MWSWKAAVERPAAVSANPPTAFAASLRREWRLLRGRPWDLAMVSWVPLLALLLMVWIFSAGLVQRLPVAVWDQDHSALSRQLVRMLDATPGLAVQSQVLNASEAQWALQSMNAYAVVQIPPDFARDIKRGQGADVVLMHNAQLATHSSLIQRDLRQVVGTLSAGVEMQARAKRGDPAQALRVRMEPIRTNLVSLFNISTNYEQFLAAALIPALLHILGMTAGAWSVGRELRDRTLGQWMAEAAGPGKPGWSAIAGALAGKLALSWASLGLGGTLAMLWLTAGRGWHPGQGAASLAWVALALLLLIAVSLAAGALLAALTLSLRTALSGAGLLSAPAFAFSGVGFPLLAMPDSARAWALSMPYTHYARLQIEQLQMGAPIVQSLPVVAGLLLAALVLLLLATAGLARGLSRPDKWGGR</sequence>
<keyword evidence="5 6" id="KW-0472">Membrane</keyword>
<evidence type="ECO:0000313" key="9">
    <source>
        <dbReference type="Proteomes" id="UP000000784"/>
    </source>
</evidence>
<evidence type="ECO:0000256" key="3">
    <source>
        <dbReference type="ARBA" id="ARBA00022692"/>
    </source>
</evidence>
<dbReference type="GO" id="GO:0005886">
    <property type="term" value="C:plasma membrane"/>
    <property type="evidence" value="ECO:0007669"/>
    <property type="project" value="UniProtKB-SubCell"/>
</dbReference>
<dbReference type="Gene3D" id="3.40.1710.10">
    <property type="entry name" value="abc type-2 transporter like domain"/>
    <property type="match status" value="1"/>
</dbReference>
<feature type="transmembrane region" description="Helical" evidence="6">
    <location>
        <begin position="325"/>
        <end position="348"/>
    </location>
</feature>
<dbReference type="STRING" id="398578.Daci_4570"/>
<feature type="transmembrane region" description="Helical" evidence="6">
    <location>
        <begin position="293"/>
        <end position="318"/>
    </location>
</feature>
<keyword evidence="3 6" id="KW-0812">Transmembrane</keyword>
<keyword evidence="2" id="KW-1003">Cell membrane</keyword>
<reference evidence="9" key="2">
    <citation type="submission" date="2007-11" db="EMBL/GenBank/DDBJ databases">
        <title>Complete sequence of Delftia acidovorans DSM 14801 / SPH-1.</title>
        <authorList>
            <person name="Copeland A."/>
            <person name="Lucas S."/>
            <person name="Lapidus A."/>
            <person name="Barry K."/>
            <person name="Glavina del Rio T."/>
            <person name="Dalin E."/>
            <person name="Tice H."/>
            <person name="Pitluck S."/>
            <person name="Lowry S."/>
            <person name="Clum A."/>
            <person name="Schmutz J."/>
            <person name="Larimer F."/>
            <person name="Land M."/>
            <person name="Hauser L."/>
            <person name="Kyrpides N."/>
            <person name="Kim E."/>
            <person name="Schleheck D."/>
            <person name="Richardson P."/>
        </authorList>
    </citation>
    <scope>NUCLEOTIDE SEQUENCE [LARGE SCALE GENOMIC DNA]</scope>
    <source>
        <strain evidence="9">DSM 14801 / SPH-1</strain>
    </source>
</reference>
<reference evidence="8 9" key="1">
    <citation type="journal article" date="2004" name="Appl. Environ. Microbiol.">
        <title>Mineralization of individual congeners of linear alkylbenzenesulfonate by defined pairs of heterotrophic bacteria.</title>
        <authorList>
            <person name="Schleheck D."/>
            <person name="Knepper T.P."/>
            <person name="Fischer K."/>
            <person name="Cook A.M."/>
        </authorList>
    </citation>
    <scope>NUCLEOTIDE SEQUENCE [LARGE SCALE GENOMIC DNA]</scope>
    <source>
        <strain evidence="9">DSM 14801 / SPH-1</strain>
    </source>
</reference>
<dbReference type="Proteomes" id="UP000000784">
    <property type="component" value="Chromosome"/>
</dbReference>
<keyword evidence="4 6" id="KW-1133">Transmembrane helix</keyword>
<comment type="subcellular location">
    <subcellularLocation>
        <location evidence="1">Cell membrane</location>
        <topology evidence="1">Multi-pass membrane protein</topology>
    </subcellularLocation>
</comment>
<dbReference type="GO" id="GO:0140359">
    <property type="term" value="F:ABC-type transporter activity"/>
    <property type="evidence" value="ECO:0007669"/>
    <property type="project" value="InterPro"/>
</dbReference>
<evidence type="ECO:0000256" key="5">
    <source>
        <dbReference type="ARBA" id="ARBA00023136"/>
    </source>
</evidence>
<name>A9C388_DELAS</name>
<feature type="transmembrane region" description="Helical" evidence="6">
    <location>
        <begin position="204"/>
        <end position="226"/>
    </location>
</feature>
<evidence type="ECO:0000256" key="6">
    <source>
        <dbReference type="SAM" id="Phobius"/>
    </source>
</evidence>
<dbReference type="KEGG" id="dac:Daci_4570"/>
<dbReference type="InterPro" id="IPR013525">
    <property type="entry name" value="ABC2_TM"/>
</dbReference>
<feature type="transmembrane region" description="Helical" evidence="6">
    <location>
        <begin position="385"/>
        <end position="408"/>
    </location>
</feature>
<feature type="domain" description="ABC-2 type transporter transmembrane" evidence="7">
    <location>
        <begin position="40"/>
        <end position="400"/>
    </location>
</feature>
<evidence type="ECO:0000313" key="8">
    <source>
        <dbReference type="EMBL" id="ABX37199.1"/>
    </source>
</evidence>
<dbReference type="HOGENOM" id="CLU_039483_10_2_4"/>
<evidence type="ECO:0000256" key="1">
    <source>
        <dbReference type="ARBA" id="ARBA00004651"/>
    </source>
</evidence>
<dbReference type="AlphaFoldDB" id="A9C388"/>
<evidence type="ECO:0000259" key="7">
    <source>
        <dbReference type="Pfam" id="PF12698"/>
    </source>
</evidence>
<dbReference type="PANTHER" id="PTHR30294">
    <property type="entry name" value="MEMBRANE COMPONENT OF ABC TRANSPORTER YHHJ-RELATED"/>
    <property type="match status" value="1"/>
</dbReference>
<proteinExistence type="predicted"/>
<dbReference type="InterPro" id="IPR051449">
    <property type="entry name" value="ABC-2_transporter_component"/>
</dbReference>
<dbReference type="EMBL" id="CP000884">
    <property type="protein sequence ID" value="ABX37199.1"/>
    <property type="molecule type" value="Genomic_DNA"/>
</dbReference>
<organism evidence="8 9">
    <name type="scientific">Delftia acidovorans (strain DSM 14801 / SPH-1)</name>
    <dbReference type="NCBI Taxonomy" id="398578"/>
    <lineage>
        <taxon>Bacteria</taxon>
        <taxon>Pseudomonadati</taxon>
        <taxon>Pseudomonadota</taxon>
        <taxon>Betaproteobacteria</taxon>
        <taxon>Burkholderiales</taxon>
        <taxon>Comamonadaceae</taxon>
        <taxon>Delftia</taxon>
    </lineage>
</organism>
<keyword evidence="9" id="KW-1185">Reference proteome</keyword>
<evidence type="ECO:0000256" key="4">
    <source>
        <dbReference type="ARBA" id="ARBA00022989"/>
    </source>
</evidence>
<dbReference type="eggNOG" id="COG1511">
    <property type="taxonomic scope" value="Bacteria"/>
</dbReference>
<gene>
    <name evidence="8" type="ordered locus">Daci_4570</name>
</gene>